<keyword evidence="1" id="KW-1133">Transmembrane helix</keyword>
<keyword evidence="3" id="KW-1185">Reference proteome</keyword>
<comment type="caution">
    <text evidence="2">The sequence shown here is derived from an EMBL/GenBank/DDBJ whole genome shotgun (WGS) entry which is preliminary data.</text>
</comment>
<protein>
    <recommendedName>
        <fullName evidence="4">Adhesin domain-containing protein</fullName>
    </recommendedName>
</protein>
<feature type="transmembrane region" description="Helical" evidence="1">
    <location>
        <begin position="37"/>
        <end position="56"/>
    </location>
</feature>
<evidence type="ECO:0008006" key="4">
    <source>
        <dbReference type="Google" id="ProtNLM"/>
    </source>
</evidence>
<gene>
    <name evidence="2" type="ORF">ACFSOY_06205</name>
</gene>
<dbReference type="RefSeq" id="WP_386044851.1">
    <property type="nucleotide sequence ID" value="NZ_JBHUIO010000005.1"/>
</dbReference>
<organism evidence="2 3">
    <name type="scientific">Tumebacillus lipolyticus</name>
    <dbReference type="NCBI Taxonomy" id="1280370"/>
    <lineage>
        <taxon>Bacteria</taxon>
        <taxon>Bacillati</taxon>
        <taxon>Bacillota</taxon>
        <taxon>Bacilli</taxon>
        <taxon>Bacillales</taxon>
        <taxon>Alicyclobacillaceae</taxon>
        <taxon>Tumebacillus</taxon>
    </lineage>
</organism>
<accession>A0ABW4ZU84</accession>
<evidence type="ECO:0000256" key="1">
    <source>
        <dbReference type="SAM" id="Phobius"/>
    </source>
</evidence>
<dbReference type="EMBL" id="JBHUIO010000005">
    <property type="protein sequence ID" value="MFD2169583.1"/>
    <property type="molecule type" value="Genomic_DNA"/>
</dbReference>
<dbReference type="PANTHER" id="PTHR34094">
    <property type="match status" value="1"/>
</dbReference>
<proteinExistence type="predicted"/>
<evidence type="ECO:0000313" key="3">
    <source>
        <dbReference type="Proteomes" id="UP001597343"/>
    </source>
</evidence>
<keyword evidence="1" id="KW-0472">Membrane</keyword>
<reference evidence="3" key="1">
    <citation type="journal article" date="2019" name="Int. J. Syst. Evol. Microbiol.">
        <title>The Global Catalogue of Microorganisms (GCM) 10K type strain sequencing project: providing services to taxonomists for standard genome sequencing and annotation.</title>
        <authorList>
            <consortium name="The Broad Institute Genomics Platform"/>
            <consortium name="The Broad Institute Genome Sequencing Center for Infectious Disease"/>
            <person name="Wu L."/>
            <person name="Ma J."/>
        </authorList>
    </citation>
    <scope>NUCLEOTIDE SEQUENCE [LARGE SCALE GENOMIC DNA]</scope>
    <source>
        <strain evidence="3">CGMCC 1.13574</strain>
    </source>
</reference>
<sequence length="427" mass="45593">MRKVGTLTSACTMLALGLLLFIDLLRQGNYFLTGLNLWPLIVIGLGAELLISWLSIRRKKFQERIRLDGRSLALLFLVGVFSVNYYLTTTRVAQGEEPTPQKPLLTVTSKDLALPTQIVPILPITKEVVIENPLGTIEVTGTTARELSIDAVAHVSIIDKNEPVVSAVQLMPYTEVGESTTVKVKASDEESGSGTIDLKLVVPTGVVLKLRTEQGDIIVRDYYGDADLTSKGGAVTVETLRGDLRADLQNGPLSVHNVYGNAELLTGVGNIQAKKISGNLNLASDGGDSEIGQVAGNVKLNVKVGKVSVDTVGGDLMAMADSAVLDVRSPLAKVEATIRGLGDMRVRGDVLAPWTLSVNNGKTTLEMPKSSSIKFLGESNRGVIKGPTKSSKNAGTKQGTLLTDKLGDGTWPVTVRSYHGSIFVDLY</sequence>
<evidence type="ECO:0000313" key="2">
    <source>
        <dbReference type="EMBL" id="MFD2169583.1"/>
    </source>
</evidence>
<feature type="transmembrane region" description="Helical" evidence="1">
    <location>
        <begin position="68"/>
        <end position="87"/>
    </location>
</feature>
<dbReference type="PANTHER" id="PTHR34094:SF1">
    <property type="entry name" value="PROTEIN FAM185A"/>
    <property type="match status" value="1"/>
</dbReference>
<keyword evidence="1" id="KW-0812">Transmembrane</keyword>
<dbReference type="Proteomes" id="UP001597343">
    <property type="component" value="Unassembled WGS sequence"/>
</dbReference>
<name>A0ABW4ZU84_9BACL</name>